<gene>
    <name evidence="2" type="ORF">PSQ19_10680</name>
</gene>
<reference evidence="2 3" key="1">
    <citation type="submission" date="2023-02" db="EMBL/GenBank/DDBJ databases">
        <title>Devosia algicola sp. nov., isolated from the phycosphere of marine algae.</title>
        <authorList>
            <person name="Kim J.M."/>
            <person name="Lee J.K."/>
            <person name="Choi B.J."/>
            <person name="Bayburt H."/>
            <person name="Jeon C.O."/>
        </authorList>
    </citation>
    <scope>NUCLEOTIDE SEQUENCE [LARGE SCALE GENOMIC DNA]</scope>
    <source>
        <strain evidence="2 3">G20-9</strain>
    </source>
</reference>
<evidence type="ECO:0000313" key="2">
    <source>
        <dbReference type="EMBL" id="WDR01309.1"/>
    </source>
</evidence>
<name>A0ABY7YJD6_9HYPH</name>
<accession>A0ABY7YJD6</accession>
<feature type="transmembrane region" description="Helical" evidence="1">
    <location>
        <begin position="12"/>
        <end position="34"/>
    </location>
</feature>
<proteinExistence type="predicted"/>
<keyword evidence="1" id="KW-1133">Transmembrane helix</keyword>
<evidence type="ECO:0000256" key="1">
    <source>
        <dbReference type="SAM" id="Phobius"/>
    </source>
</evidence>
<dbReference type="EMBL" id="CP118246">
    <property type="protein sequence ID" value="WDR01309.1"/>
    <property type="molecule type" value="Genomic_DNA"/>
</dbReference>
<evidence type="ECO:0008006" key="4">
    <source>
        <dbReference type="Google" id="ProtNLM"/>
    </source>
</evidence>
<keyword evidence="1" id="KW-0812">Transmembrane</keyword>
<dbReference type="RefSeq" id="WP_282217720.1">
    <property type="nucleotide sequence ID" value="NZ_CP118246.1"/>
</dbReference>
<dbReference type="Proteomes" id="UP001220530">
    <property type="component" value="Chromosome"/>
</dbReference>
<keyword evidence="1" id="KW-0472">Membrane</keyword>
<evidence type="ECO:0000313" key="3">
    <source>
        <dbReference type="Proteomes" id="UP001220530"/>
    </source>
</evidence>
<sequence length="48" mass="5267">MKLTVPAFVGRIAFSALAALIGAVFALPLLWFLFAPFNARAEPWPRHA</sequence>
<keyword evidence="3" id="KW-1185">Reference proteome</keyword>
<protein>
    <recommendedName>
        <fullName evidence="4">Carbohydrate ABC transporter permease</fullName>
    </recommendedName>
</protein>
<organism evidence="2 3">
    <name type="scientific">Devosia algicola</name>
    <dbReference type="NCBI Taxonomy" id="3026418"/>
    <lineage>
        <taxon>Bacteria</taxon>
        <taxon>Pseudomonadati</taxon>
        <taxon>Pseudomonadota</taxon>
        <taxon>Alphaproteobacteria</taxon>
        <taxon>Hyphomicrobiales</taxon>
        <taxon>Devosiaceae</taxon>
        <taxon>Devosia</taxon>
    </lineage>
</organism>